<sequence length="222" mass="24873">MQTVPAHADPRPSPLGKQAFDFGCDGGGGNIMHESVYWVRLAWVSPASLRRLSWTKGRTARQRSYRMPSSACTRRITESAGTPIQAHRRRGILQPGTNRNLSSRWPTTSTRLPVFDLCGITVWSRAQLVPERGQHRRFGKRSVTASRPNRILRRCQFAQHHVCDSGTATGAVRRRTVHTPAKSAGDEHRMRSTHEMRFSGRHTTGGGVFRNQPARGRLACDL</sequence>
<dbReference type="EMBL" id="QUQM01000014">
    <property type="protein sequence ID" value="KAA8641257.1"/>
    <property type="molecule type" value="Genomic_DNA"/>
</dbReference>
<accession>A0A5M9ME33</accession>
<proteinExistence type="predicted"/>
<dbReference type="Proteomes" id="UP000324241">
    <property type="component" value="Unassembled WGS sequence"/>
</dbReference>
<dbReference type="RefSeq" id="XP_033420619.1">
    <property type="nucleotide sequence ID" value="XM_033566753.1"/>
</dbReference>
<evidence type="ECO:0000313" key="2">
    <source>
        <dbReference type="Proteomes" id="UP000324241"/>
    </source>
</evidence>
<gene>
    <name evidence="1" type="ORF">ATNIH1004_002058</name>
</gene>
<reference evidence="1 2" key="1">
    <citation type="submission" date="2019-08" db="EMBL/GenBank/DDBJ databases">
        <title>The genome sequence of a newly discovered highly antifungal drug resistant Aspergillus species, Aspergillus tanneri NIH 1004.</title>
        <authorList>
            <person name="Mounaud S."/>
            <person name="Singh I."/>
            <person name="Joardar V."/>
            <person name="Pakala S."/>
            <person name="Pakala S."/>
            <person name="Venepally P."/>
            <person name="Chung J.K."/>
            <person name="Losada L."/>
            <person name="Nierman W.C."/>
        </authorList>
    </citation>
    <scope>NUCLEOTIDE SEQUENCE [LARGE SCALE GENOMIC DNA]</scope>
    <source>
        <strain evidence="1 2">NIH1004</strain>
    </source>
</reference>
<organism evidence="1 2">
    <name type="scientific">Aspergillus tanneri</name>
    <dbReference type="NCBI Taxonomy" id="1220188"/>
    <lineage>
        <taxon>Eukaryota</taxon>
        <taxon>Fungi</taxon>
        <taxon>Dikarya</taxon>
        <taxon>Ascomycota</taxon>
        <taxon>Pezizomycotina</taxon>
        <taxon>Eurotiomycetes</taxon>
        <taxon>Eurotiomycetidae</taxon>
        <taxon>Eurotiales</taxon>
        <taxon>Aspergillaceae</taxon>
        <taxon>Aspergillus</taxon>
        <taxon>Aspergillus subgen. Circumdati</taxon>
    </lineage>
</organism>
<evidence type="ECO:0000313" key="1">
    <source>
        <dbReference type="EMBL" id="KAA8641257.1"/>
    </source>
</evidence>
<protein>
    <submittedName>
        <fullName evidence="1">Uncharacterized protein</fullName>
    </submittedName>
</protein>
<name>A0A5M9ME33_9EURO</name>
<dbReference type="AlphaFoldDB" id="A0A5M9ME33"/>
<dbReference type="GeneID" id="54324760"/>
<comment type="caution">
    <text evidence="1">The sequence shown here is derived from an EMBL/GenBank/DDBJ whole genome shotgun (WGS) entry which is preliminary data.</text>
</comment>